<dbReference type="Proteomes" id="UP001162060">
    <property type="component" value="Unassembled WGS sequence"/>
</dbReference>
<dbReference type="PANTHER" id="PTHR15430:SF1">
    <property type="entry name" value="GLOMULIN"/>
    <property type="match status" value="1"/>
</dbReference>
<sequence length="540" mass="60800">MGKEELLDALVAFQAKASSEAETRAQFAVLHDALRDIQRKRWRFLEDACSVVLRRIFALVSSSPQESKLRSKSQNEVLSATEGITLCLYFLEPLVDLTVSSDQILSDHNEIEKEKDGQEALNQRAVLVAALLHLFAAVTSDATANDVTARLVANILRCGIDVYVIIATLRFREELVECRRALLPSCESDTETESEVGSKDEEEAEANEFEMEDMRWVSGQVASMWGLTNFRYFLETSGQAHTFAAWSRHGIGSFVHALLMNNQHKVNTLPVIASPFSWLFYVAAYAHDMILSDEHQNRIRGLELLRVVGKLCPREKLSIIIEKEGESSRNRARSFRDQVASFFNRDWVSPVIQVTTNAMVSFLETKDRSAALTVTKELISKLAVDDRFWLLRGLLMQCPYGNVSAALLDIVRDDAVRTWSLIDASRSSPFTTAAIYLLLRDILSLAAERDLVFQADLLASCMSLVRFLYIRDKGNKTGIRSKAFDCGIQEVLMRIGKRLQRKIDEALPYHIADAEPCSAENFPRLMIVEASLSSTLELFK</sequence>
<accession>A0AAV1T1C4</accession>
<dbReference type="EMBL" id="CAKLBY020000264">
    <property type="protein sequence ID" value="CAK7941497.1"/>
    <property type="molecule type" value="Genomic_DNA"/>
</dbReference>
<gene>
    <name evidence="2" type="ORF">PM001_LOCUS26647</name>
    <name evidence="1" type="ORF">PM001_LOCUS302</name>
</gene>
<evidence type="ECO:0000313" key="3">
    <source>
        <dbReference type="Proteomes" id="UP001162060"/>
    </source>
</evidence>
<reference evidence="1" key="1">
    <citation type="submission" date="2024-01" db="EMBL/GenBank/DDBJ databases">
        <authorList>
            <person name="Webb A."/>
        </authorList>
    </citation>
    <scope>NUCLEOTIDE SEQUENCE</scope>
    <source>
        <strain evidence="1">Pm1</strain>
    </source>
</reference>
<proteinExistence type="predicted"/>
<evidence type="ECO:0000313" key="2">
    <source>
        <dbReference type="EMBL" id="CAK7941497.1"/>
    </source>
</evidence>
<dbReference type="InterPro" id="IPR019516">
    <property type="entry name" value="Glomulin/ALF4"/>
</dbReference>
<dbReference type="GO" id="GO:0005737">
    <property type="term" value="C:cytoplasm"/>
    <property type="evidence" value="ECO:0007669"/>
    <property type="project" value="TreeGrafter"/>
</dbReference>
<evidence type="ECO:0000313" key="1">
    <source>
        <dbReference type="EMBL" id="CAK7891941.1"/>
    </source>
</evidence>
<dbReference type="EMBL" id="CAKLBY020000003">
    <property type="protein sequence ID" value="CAK7891941.1"/>
    <property type="molecule type" value="Genomic_DNA"/>
</dbReference>
<dbReference type="AlphaFoldDB" id="A0AAV1T1C4"/>
<organism evidence="1 3">
    <name type="scientific">Peronospora matthiolae</name>
    <dbReference type="NCBI Taxonomy" id="2874970"/>
    <lineage>
        <taxon>Eukaryota</taxon>
        <taxon>Sar</taxon>
        <taxon>Stramenopiles</taxon>
        <taxon>Oomycota</taxon>
        <taxon>Peronosporomycetes</taxon>
        <taxon>Peronosporales</taxon>
        <taxon>Peronosporaceae</taxon>
        <taxon>Peronospora</taxon>
    </lineage>
</organism>
<dbReference type="GO" id="GO:0055105">
    <property type="term" value="F:ubiquitin-protein transferase inhibitor activity"/>
    <property type="evidence" value="ECO:0007669"/>
    <property type="project" value="TreeGrafter"/>
</dbReference>
<protein>
    <submittedName>
        <fullName evidence="1">Uncharacterized protein</fullName>
    </submittedName>
</protein>
<name>A0AAV1T1C4_9STRA</name>
<dbReference type="PANTHER" id="PTHR15430">
    <property type="entry name" value="GLOMULIN"/>
    <property type="match status" value="1"/>
</dbReference>
<comment type="caution">
    <text evidence="1">The sequence shown here is derived from an EMBL/GenBank/DDBJ whole genome shotgun (WGS) entry which is preliminary data.</text>
</comment>